<dbReference type="Gene3D" id="1.20.1250.20">
    <property type="entry name" value="MFS general substrate transporter like domains"/>
    <property type="match status" value="2"/>
</dbReference>
<dbReference type="InterPro" id="IPR050382">
    <property type="entry name" value="MFS_Na/Anion_cotransporter"/>
</dbReference>
<dbReference type="OrthoDB" id="9773404at2"/>
<dbReference type="InterPro" id="IPR020846">
    <property type="entry name" value="MFS_dom"/>
</dbReference>
<organism evidence="8 9">
    <name type="scientific">Periweissella cryptocerci</name>
    <dbReference type="NCBI Taxonomy" id="2506420"/>
    <lineage>
        <taxon>Bacteria</taxon>
        <taxon>Bacillati</taxon>
        <taxon>Bacillota</taxon>
        <taxon>Bacilli</taxon>
        <taxon>Lactobacillales</taxon>
        <taxon>Lactobacillaceae</taxon>
        <taxon>Periweissella</taxon>
    </lineage>
</organism>
<evidence type="ECO:0000259" key="7">
    <source>
        <dbReference type="PROSITE" id="PS50850"/>
    </source>
</evidence>
<keyword evidence="4 6" id="KW-1133">Transmembrane helix</keyword>
<dbReference type="RefSeq" id="WP_133363569.1">
    <property type="nucleotide sequence ID" value="NZ_CP037940.1"/>
</dbReference>
<name>A0A4P6YUR1_9LACO</name>
<evidence type="ECO:0000256" key="4">
    <source>
        <dbReference type="ARBA" id="ARBA00022989"/>
    </source>
</evidence>
<evidence type="ECO:0000256" key="1">
    <source>
        <dbReference type="ARBA" id="ARBA00004651"/>
    </source>
</evidence>
<sequence length="405" mass="42910">MDVVKTQSKLRTILLIVALFLGYIMIYIDKLSIGIALVPMSAEMGISPSAKGFIMSAFFLGYALMQIPMGFVNNKLGSKKILVFSIFMIGVFACLFGFGTSIIYFILIRFLAGAIAHSGYAASASKEVATKLPIGQRTFAQGILLSTSGIASAIGPMIVSPAVQSMGWVATYRLLAVIAVVIGLLLLIAIPNEKKAIVSEDVEVAPKVSLKTVWKNKQVWIFFFCAFFVNAIVYGITSWVPTFLTGPKGYTLIEAGNLASIAGACALVGAIVGSYVVGRWFQGNEKFVISVAAVIGAVGLFSAFYMETFATMALALAVADFALLITFVTLMSLPLKRFKSDVFAPSYATVATGGILGGVVSPSLIGLFVTASGGSFISVFTYFLILGLAMAATACLIPNLKKKKA</sequence>
<keyword evidence="9" id="KW-1185">Reference proteome</keyword>
<feature type="transmembrane region" description="Helical" evidence="6">
    <location>
        <begin position="347"/>
        <end position="369"/>
    </location>
</feature>
<evidence type="ECO:0000256" key="3">
    <source>
        <dbReference type="ARBA" id="ARBA00022692"/>
    </source>
</evidence>
<feature type="transmembrane region" description="Helical" evidence="6">
    <location>
        <begin position="81"/>
        <end position="98"/>
    </location>
</feature>
<reference evidence="9" key="1">
    <citation type="submission" date="2019-03" db="EMBL/GenBank/DDBJ databases">
        <title>Weissella sp. 26KH-42 Genome sequencing.</title>
        <authorList>
            <person name="Heo J."/>
            <person name="Kim S.-J."/>
            <person name="Kim J.-S."/>
            <person name="Hong S.-B."/>
            <person name="Kwon S.-W."/>
        </authorList>
    </citation>
    <scope>NUCLEOTIDE SEQUENCE [LARGE SCALE GENOMIC DNA]</scope>
    <source>
        <strain evidence="9">26KH-42</strain>
    </source>
</reference>
<dbReference type="InterPro" id="IPR011701">
    <property type="entry name" value="MFS"/>
</dbReference>
<protein>
    <submittedName>
        <fullName evidence="8">MFS transporter</fullName>
    </submittedName>
</protein>
<evidence type="ECO:0000256" key="5">
    <source>
        <dbReference type="ARBA" id="ARBA00023136"/>
    </source>
</evidence>
<dbReference type="EMBL" id="CP037940">
    <property type="protein sequence ID" value="QBO36492.1"/>
    <property type="molecule type" value="Genomic_DNA"/>
</dbReference>
<feature type="transmembrane region" description="Helical" evidence="6">
    <location>
        <begin position="50"/>
        <end position="69"/>
    </location>
</feature>
<dbReference type="PANTHER" id="PTHR11662:SF399">
    <property type="entry name" value="FI19708P1-RELATED"/>
    <property type="match status" value="1"/>
</dbReference>
<evidence type="ECO:0000313" key="9">
    <source>
        <dbReference type="Proteomes" id="UP000292886"/>
    </source>
</evidence>
<keyword evidence="5 6" id="KW-0472">Membrane</keyword>
<accession>A0A4P6YUR1</accession>
<dbReference type="KEGG" id="wei:EQG49_08410"/>
<evidence type="ECO:0000256" key="2">
    <source>
        <dbReference type="ARBA" id="ARBA00022448"/>
    </source>
</evidence>
<comment type="subcellular location">
    <subcellularLocation>
        <location evidence="1">Cell membrane</location>
        <topology evidence="1">Multi-pass membrane protein</topology>
    </subcellularLocation>
</comment>
<gene>
    <name evidence="8" type="ORF">EQG49_08410</name>
</gene>
<dbReference type="InterPro" id="IPR036259">
    <property type="entry name" value="MFS_trans_sf"/>
</dbReference>
<feature type="transmembrane region" description="Helical" evidence="6">
    <location>
        <begin position="169"/>
        <end position="190"/>
    </location>
</feature>
<feature type="domain" description="Major facilitator superfamily (MFS) profile" evidence="7">
    <location>
        <begin position="15"/>
        <end position="404"/>
    </location>
</feature>
<feature type="transmembrane region" description="Helical" evidence="6">
    <location>
        <begin position="375"/>
        <end position="397"/>
    </location>
</feature>
<keyword evidence="3 6" id="KW-0812">Transmembrane</keyword>
<feature type="transmembrane region" description="Helical" evidence="6">
    <location>
        <begin position="104"/>
        <end position="122"/>
    </location>
</feature>
<feature type="transmembrane region" description="Helical" evidence="6">
    <location>
        <begin position="12"/>
        <end position="38"/>
    </location>
</feature>
<dbReference type="GO" id="GO:0005886">
    <property type="term" value="C:plasma membrane"/>
    <property type="evidence" value="ECO:0007669"/>
    <property type="project" value="UniProtKB-SubCell"/>
</dbReference>
<feature type="transmembrane region" description="Helical" evidence="6">
    <location>
        <begin position="143"/>
        <end position="163"/>
    </location>
</feature>
<dbReference type="SUPFAM" id="SSF103473">
    <property type="entry name" value="MFS general substrate transporter"/>
    <property type="match status" value="1"/>
</dbReference>
<dbReference type="Proteomes" id="UP000292886">
    <property type="component" value="Chromosome"/>
</dbReference>
<keyword evidence="2" id="KW-0813">Transport</keyword>
<feature type="transmembrane region" description="Helical" evidence="6">
    <location>
        <begin position="219"/>
        <end position="237"/>
    </location>
</feature>
<dbReference type="AlphaFoldDB" id="A0A4P6YUR1"/>
<dbReference type="Pfam" id="PF07690">
    <property type="entry name" value="MFS_1"/>
    <property type="match status" value="1"/>
</dbReference>
<evidence type="ECO:0000313" key="8">
    <source>
        <dbReference type="EMBL" id="QBO36492.1"/>
    </source>
</evidence>
<dbReference type="GO" id="GO:0022857">
    <property type="term" value="F:transmembrane transporter activity"/>
    <property type="evidence" value="ECO:0007669"/>
    <property type="project" value="InterPro"/>
</dbReference>
<feature type="transmembrane region" description="Helical" evidence="6">
    <location>
        <begin position="257"/>
        <end position="278"/>
    </location>
</feature>
<feature type="transmembrane region" description="Helical" evidence="6">
    <location>
        <begin position="312"/>
        <end position="335"/>
    </location>
</feature>
<feature type="transmembrane region" description="Helical" evidence="6">
    <location>
        <begin position="287"/>
        <end position="306"/>
    </location>
</feature>
<dbReference type="PANTHER" id="PTHR11662">
    <property type="entry name" value="SOLUTE CARRIER FAMILY 17"/>
    <property type="match status" value="1"/>
</dbReference>
<proteinExistence type="predicted"/>
<evidence type="ECO:0000256" key="6">
    <source>
        <dbReference type="SAM" id="Phobius"/>
    </source>
</evidence>
<dbReference type="PROSITE" id="PS50850">
    <property type="entry name" value="MFS"/>
    <property type="match status" value="1"/>
</dbReference>